<feature type="region of interest" description="Disordered" evidence="1">
    <location>
        <begin position="1"/>
        <end position="33"/>
    </location>
</feature>
<dbReference type="GeneID" id="87960328"/>
<protein>
    <submittedName>
        <fullName evidence="2">Uncharacterized protein</fullName>
    </submittedName>
</protein>
<reference evidence="2 3" key="1">
    <citation type="journal article" date="2023" name="bioRxiv">
        <title>High-quality genome assemblies of four members of thePodospora anserinaspecies complex.</title>
        <authorList>
            <person name="Ament-Velasquez S.L."/>
            <person name="Vogan A.A."/>
            <person name="Wallerman O."/>
            <person name="Hartmann F."/>
            <person name="Gautier V."/>
            <person name="Silar P."/>
            <person name="Giraud T."/>
            <person name="Johannesson H."/>
        </authorList>
    </citation>
    <scope>NUCLEOTIDE SEQUENCE [LARGE SCALE GENOMIC DNA]</scope>
    <source>
        <strain evidence="2 3">CBS 124.78</strain>
    </source>
</reference>
<feature type="compositionally biased region" description="Polar residues" evidence="1">
    <location>
        <begin position="7"/>
        <end position="23"/>
    </location>
</feature>
<name>A0ABR0IMY6_9PEZI</name>
<evidence type="ECO:0000256" key="1">
    <source>
        <dbReference type="SAM" id="MobiDB-lite"/>
    </source>
</evidence>
<organism evidence="2 3">
    <name type="scientific">Podospora pseudoanserina</name>
    <dbReference type="NCBI Taxonomy" id="2609844"/>
    <lineage>
        <taxon>Eukaryota</taxon>
        <taxon>Fungi</taxon>
        <taxon>Dikarya</taxon>
        <taxon>Ascomycota</taxon>
        <taxon>Pezizomycotina</taxon>
        <taxon>Sordariomycetes</taxon>
        <taxon>Sordariomycetidae</taxon>
        <taxon>Sordariales</taxon>
        <taxon>Podosporaceae</taxon>
        <taxon>Podospora</taxon>
    </lineage>
</organism>
<proteinExistence type="predicted"/>
<evidence type="ECO:0000313" key="3">
    <source>
        <dbReference type="Proteomes" id="UP001323617"/>
    </source>
</evidence>
<sequence length="85" mass="9379">MCGLPGSSGNRPSLGNLASQGQRKASEPGRYRSHPLPQHQLLFVLLLPFSVQLSLSFFSSSRYPFLDKHNLDLGLPQTTDDARII</sequence>
<comment type="caution">
    <text evidence="2">The sequence shown here is derived from an EMBL/GenBank/DDBJ whole genome shotgun (WGS) entry which is preliminary data.</text>
</comment>
<keyword evidence="3" id="KW-1185">Reference proteome</keyword>
<evidence type="ECO:0000313" key="2">
    <source>
        <dbReference type="EMBL" id="KAK4681540.1"/>
    </source>
</evidence>
<dbReference type="RefSeq" id="XP_062805010.1">
    <property type="nucleotide sequence ID" value="XM_062939865.1"/>
</dbReference>
<dbReference type="EMBL" id="JAFFHC010000001">
    <property type="protein sequence ID" value="KAK4681540.1"/>
    <property type="molecule type" value="Genomic_DNA"/>
</dbReference>
<gene>
    <name evidence="2" type="ORF">QC764_0010030</name>
</gene>
<dbReference type="Proteomes" id="UP001323617">
    <property type="component" value="Unassembled WGS sequence"/>
</dbReference>
<accession>A0ABR0IMY6</accession>